<comment type="caution">
    <text evidence="1">The sequence shown here is derived from an EMBL/GenBank/DDBJ whole genome shotgun (WGS) entry which is preliminary data.</text>
</comment>
<dbReference type="AlphaFoldDB" id="A0A2U0U1C4"/>
<dbReference type="Proteomes" id="UP000245870">
    <property type="component" value="Unassembled WGS sequence"/>
</dbReference>
<dbReference type="EMBL" id="QENY01000019">
    <property type="protein sequence ID" value="PVX49745.1"/>
    <property type="molecule type" value="Genomic_DNA"/>
</dbReference>
<organism evidence="1 2">
    <name type="scientific">Hallella colorans</name>
    <dbReference type="NCBI Taxonomy" id="1703337"/>
    <lineage>
        <taxon>Bacteria</taxon>
        <taxon>Pseudomonadati</taxon>
        <taxon>Bacteroidota</taxon>
        <taxon>Bacteroidia</taxon>
        <taxon>Bacteroidales</taxon>
        <taxon>Prevotellaceae</taxon>
        <taxon>Hallella</taxon>
    </lineage>
</organism>
<sequence>MIIVGSHQVEQAGQNPLIRIYAKVIKKNIQCKTFLQIFFELHRFLPL</sequence>
<reference evidence="1 2" key="1">
    <citation type="submission" date="2018-05" db="EMBL/GenBank/DDBJ databases">
        <title>Genomic Encyclopedia of Type Strains, Phase IV (KMG-IV): sequencing the most valuable type-strain genomes for metagenomic binning, comparative biology and taxonomic classification.</title>
        <authorList>
            <person name="Goeker M."/>
        </authorList>
    </citation>
    <scope>NUCLEOTIDE SEQUENCE [LARGE SCALE GENOMIC DNA]</scope>
    <source>
        <strain evidence="1 2">DSM 100333</strain>
    </source>
</reference>
<keyword evidence="2" id="KW-1185">Reference proteome</keyword>
<evidence type="ECO:0000313" key="1">
    <source>
        <dbReference type="EMBL" id="PVX49745.1"/>
    </source>
</evidence>
<name>A0A2U0U1C4_9BACT</name>
<protein>
    <submittedName>
        <fullName evidence="1">Uncharacterized protein</fullName>
    </submittedName>
</protein>
<proteinExistence type="predicted"/>
<accession>A0A2U0U1C4</accession>
<gene>
    <name evidence="1" type="ORF">C7379_1194</name>
</gene>
<evidence type="ECO:0000313" key="2">
    <source>
        <dbReference type="Proteomes" id="UP000245870"/>
    </source>
</evidence>